<dbReference type="InterPro" id="IPR036047">
    <property type="entry name" value="F-box-like_dom_sf"/>
</dbReference>
<evidence type="ECO:0000313" key="3">
    <source>
        <dbReference type="Proteomes" id="UP000886520"/>
    </source>
</evidence>
<dbReference type="Pfam" id="PF00646">
    <property type="entry name" value="F-box"/>
    <property type="match status" value="1"/>
</dbReference>
<dbReference type="PROSITE" id="PS50181">
    <property type="entry name" value="FBOX"/>
    <property type="match status" value="1"/>
</dbReference>
<reference evidence="2" key="1">
    <citation type="submission" date="2021-01" db="EMBL/GenBank/DDBJ databases">
        <title>Adiantum capillus-veneris genome.</title>
        <authorList>
            <person name="Fang Y."/>
            <person name="Liao Q."/>
        </authorList>
    </citation>
    <scope>NUCLEOTIDE SEQUENCE</scope>
    <source>
        <strain evidence="2">H3</strain>
        <tissue evidence="2">Leaf</tissue>
    </source>
</reference>
<comment type="caution">
    <text evidence="2">The sequence shown here is derived from an EMBL/GenBank/DDBJ whole genome shotgun (WGS) entry which is preliminary data.</text>
</comment>
<dbReference type="SMART" id="SM00256">
    <property type="entry name" value="FBOX"/>
    <property type="match status" value="1"/>
</dbReference>
<name>A0A9D4UVP5_ADICA</name>
<dbReference type="InterPro" id="IPR050796">
    <property type="entry name" value="SCF_F-box_component"/>
</dbReference>
<gene>
    <name evidence="2" type="ORF">GOP47_0010839</name>
</gene>
<dbReference type="OrthoDB" id="591557at2759"/>
<dbReference type="InterPro" id="IPR001810">
    <property type="entry name" value="F-box_dom"/>
</dbReference>
<organism evidence="2 3">
    <name type="scientific">Adiantum capillus-veneris</name>
    <name type="common">Maidenhair fern</name>
    <dbReference type="NCBI Taxonomy" id="13818"/>
    <lineage>
        <taxon>Eukaryota</taxon>
        <taxon>Viridiplantae</taxon>
        <taxon>Streptophyta</taxon>
        <taxon>Embryophyta</taxon>
        <taxon>Tracheophyta</taxon>
        <taxon>Polypodiopsida</taxon>
        <taxon>Polypodiidae</taxon>
        <taxon>Polypodiales</taxon>
        <taxon>Pteridineae</taxon>
        <taxon>Pteridaceae</taxon>
        <taxon>Vittarioideae</taxon>
        <taxon>Adiantum</taxon>
    </lineage>
</organism>
<dbReference type="Proteomes" id="UP000886520">
    <property type="component" value="Chromosome 10"/>
</dbReference>
<dbReference type="Gene3D" id="1.20.1280.50">
    <property type="match status" value="1"/>
</dbReference>
<proteinExistence type="predicted"/>
<evidence type="ECO:0000259" key="1">
    <source>
        <dbReference type="PROSITE" id="PS50181"/>
    </source>
</evidence>
<dbReference type="AlphaFoldDB" id="A0A9D4UVP5"/>
<accession>A0A9D4UVP5</accession>
<feature type="domain" description="F-box" evidence="1">
    <location>
        <begin position="4"/>
        <end position="40"/>
    </location>
</feature>
<sequence length="462" mass="52311">MESTEKLPILPNDLLHRVLSLLSLKELFRLRCVCKLWRSLPFSFLLCDIPSPPLHDAVWLFSFRLLARKVNEYRRSTYKATYYSYNIAYDREMLGSCGYELQPPCGGTASDPALPKSYAIFASTCPLIALLGMGTLDIVASSPGLLLLTLRLSKVHDHEENNLKLFVYNPISKDIRSLPPARYAPQKLSMVPCKDEKGIDAYRIYSIGRSYRPGTRSLLYSVEVFDSTQAHNGWQFLSHVRANLSGSGDLHPGTETLLMGYVNSKSLGNELGFIYWMPSLEHKSETGRHAELSSCHMATGFLYGLPGLPFKTTFAEMWPCRTGLMFVCGVAEGNDMSCTCGVEIWELLQGEEGPVEEDGFYGVKCLPQGTQWQPYSRMAHDLWEHFIHKSTCRVACVVSIPFVLVVAENEEEHMVVFDTNKKTWQLARCWPLLQNLFQDKHSQYYKVYPWILAFTPNVGALV</sequence>
<keyword evidence="3" id="KW-1185">Reference proteome</keyword>
<dbReference type="SUPFAM" id="SSF81383">
    <property type="entry name" value="F-box domain"/>
    <property type="match status" value="1"/>
</dbReference>
<protein>
    <recommendedName>
        <fullName evidence="1">F-box domain-containing protein</fullName>
    </recommendedName>
</protein>
<evidence type="ECO:0000313" key="2">
    <source>
        <dbReference type="EMBL" id="KAI5074878.1"/>
    </source>
</evidence>
<dbReference type="EMBL" id="JABFUD020000010">
    <property type="protein sequence ID" value="KAI5074878.1"/>
    <property type="molecule type" value="Genomic_DNA"/>
</dbReference>
<dbReference type="PANTHER" id="PTHR31672">
    <property type="entry name" value="BNACNNG10540D PROTEIN"/>
    <property type="match status" value="1"/>
</dbReference>